<name>A0A9P8YBR9_9PEZI</name>
<gene>
    <name evidence="2" type="ORF">B0I36DRAFT_88686</name>
</gene>
<feature type="compositionally biased region" description="Basic and acidic residues" evidence="1">
    <location>
        <begin position="159"/>
        <end position="180"/>
    </location>
</feature>
<sequence>MPLFKPGAAAGRPKSAQLGSIRGRISGPIMVDDEFPIRTPGSGIAHLGSPVDLHSSPSASPDEDNQVRNDPLSDQPNGDVLQQSHFDRDTTPSTEPRQASQATAARFSTASHATGNDTPQRKKSTFRSALSKLFGRKKRDTHSRNSGAETPYQAIATPDQHRSQPPARRDSPMEQSEPKRSFSLPVTEYERALRSHSVGPTDMLAIESARNSMLLEPAMLKKRAASSSLIVSPVRRDFDGELIGLTPRPASINGEIHVSNEELQDPNEIGRALSVYESSSQRPRSKSLTGMPALAEAEATSRNRNDEIRYWRESYQPRSLSPTNEDAHESASHKDSVNDATAETPRTVPPSFPLSPEELRFQTPTDSPVLSPQQFAYAAPSLDHAHYSEMSLEERVVALEAHTRKLEKLVSQLFELVSGGAALGRPGNAVPRSPQSLDRSAAQYGTSYSTTLRENAPSSRQSDESFGDAYTYVGSNPAPPIITERMPSNNTSVREATSLPTLPRDFQPSLGADHYTTLKALLDTERVNRQMLEAQVTKLSYRLNRLSRASQTLDSRKRGLYSAFDDDDDDYEGLPSATDGYGSEIFQTPHEEYNAAALQALSGFSPDAAGDNFDNDSDKENQGTAQRKAPRTLSLGQLTLPKSSRIPTDGDVHL</sequence>
<evidence type="ECO:0000313" key="3">
    <source>
        <dbReference type="Proteomes" id="UP000756346"/>
    </source>
</evidence>
<feature type="region of interest" description="Disordered" evidence="1">
    <location>
        <begin position="604"/>
        <end position="654"/>
    </location>
</feature>
<dbReference type="AlphaFoldDB" id="A0A9P8YBR9"/>
<feature type="compositionally biased region" description="Polar residues" evidence="1">
    <location>
        <begin position="72"/>
        <end position="84"/>
    </location>
</feature>
<proteinExistence type="predicted"/>
<evidence type="ECO:0000313" key="2">
    <source>
        <dbReference type="EMBL" id="KAH7035139.1"/>
    </source>
</evidence>
<dbReference type="EMBL" id="JAGTJQ010000003">
    <property type="protein sequence ID" value="KAH7035139.1"/>
    <property type="molecule type" value="Genomic_DNA"/>
</dbReference>
<comment type="caution">
    <text evidence="2">The sequence shown here is derived from an EMBL/GenBank/DDBJ whole genome shotgun (WGS) entry which is preliminary data.</text>
</comment>
<dbReference type="Proteomes" id="UP000756346">
    <property type="component" value="Unassembled WGS sequence"/>
</dbReference>
<dbReference type="RefSeq" id="XP_046015232.1">
    <property type="nucleotide sequence ID" value="XM_046163520.1"/>
</dbReference>
<protein>
    <submittedName>
        <fullName evidence="2">Uncharacterized protein</fullName>
    </submittedName>
</protein>
<dbReference type="GeneID" id="70193066"/>
<organism evidence="2 3">
    <name type="scientific">Microdochium trichocladiopsis</name>
    <dbReference type="NCBI Taxonomy" id="1682393"/>
    <lineage>
        <taxon>Eukaryota</taxon>
        <taxon>Fungi</taxon>
        <taxon>Dikarya</taxon>
        <taxon>Ascomycota</taxon>
        <taxon>Pezizomycotina</taxon>
        <taxon>Sordariomycetes</taxon>
        <taxon>Xylariomycetidae</taxon>
        <taxon>Xylariales</taxon>
        <taxon>Microdochiaceae</taxon>
        <taxon>Microdochium</taxon>
    </lineage>
</organism>
<feature type="region of interest" description="Disordered" evidence="1">
    <location>
        <begin position="561"/>
        <end position="582"/>
    </location>
</feature>
<feature type="compositionally biased region" description="Polar residues" evidence="1">
    <location>
        <begin position="276"/>
        <end position="288"/>
    </location>
</feature>
<feature type="compositionally biased region" description="Polar residues" evidence="1">
    <location>
        <begin position="91"/>
        <end position="118"/>
    </location>
</feature>
<keyword evidence="3" id="KW-1185">Reference proteome</keyword>
<reference evidence="2" key="1">
    <citation type="journal article" date="2021" name="Nat. Commun.">
        <title>Genetic determinants of endophytism in the Arabidopsis root mycobiome.</title>
        <authorList>
            <person name="Mesny F."/>
            <person name="Miyauchi S."/>
            <person name="Thiergart T."/>
            <person name="Pickel B."/>
            <person name="Atanasova L."/>
            <person name="Karlsson M."/>
            <person name="Huettel B."/>
            <person name="Barry K.W."/>
            <person name="Haridas S."/>
            <person name="Chen C."/>
            <person name="Bauer D."/>
            <person name="Andreopoulos W."/>
            <person name="Pangilinan J."/>
            <person name="LaButti K."/>
            <person name="Riley R."/>
            <person name="Lipzen A."/>
            <person name="Clum A."/>
            <person name="Drula E."/>
            <person name="Henrissat B."/>
            <person name="Kohler A."/>
            <person name="Grigoriev I.V."/>
            <person name="Martin F.M."/>
            <person name="Hacquard S."/>
        </authorList>
    </citation>
    <scope>NUCLEOTIDE SEQUENCE</scope>
    <source>
        <strain evidence="2">MPI-CAGE-CH-0230</strain>
    </source>
</reference>
<dbReference type="OrthoDB" id="5428925at2759"/>
<feature type="region of interest" description="Disordered" evidence="1">
    <location>
        <begin position="276"/>
        <end position="301"/>
    </location>
</feature>
<feature type="region of interest" description="Disordered" evidence="1">
    <location>
        <begin position="1"/>
        <end position="184"/>
    </location>
</feature>
<feature type="region of interest" description="Disordered" evidence="1">
    <location>
        <begin position="448"/>
        <end position="468"/>
    </location>
</feature>
<feature type="compositionally biased region" description="Polar residues" evidence="1">
    <location>
        <begin position="634"/>
        <end position="646"/>
    </location>
</feature>
<feature type="compositionally biased region" description="Basic and acidic residues" evidence="1">
    <location>
        <begin position="325"/>
        <end position="337"/>
    </location>
</feature>
<accession>A0A9P8YBR9</accession>
<feature type="region of interest" description="Disordered" evidence="1">
    <location>
        <begin position="315"/>
        <end position="354"/>
    </location>
</feature>
<feature type="compositionally biased region" description="Polar residues" evidence="1">
    <location>
        <begin position="448"/>
        <end position="460"/>
    </location>
</feature>
<evidence type="ECO:0000256" key="1">
    <source>
        <dbReference type="SAM" id="MobiDB-lite"/>
    </source>
</evidence>